<dbReference type="Gene3D" id="1.20.1280.50">
    <property type="match status" value="1"/>
</dbReference>
<proteinExistence type="predicted"/>
<feature type="repeat" description="WD" evidence="4">
    <location>
        <begin position="581"/>
        <end position="620"/>
    </location>
</feature>
<dbReference type="InterPro" id="IPR031740">
    <property type="entry name" value="Cdc4_D"/>
</dbReference>
<dbReference type="GeneID" id="34518998"/>
<dbReference type="InterPro" id="IPR036047">
    <property type="entry name" value="F-box-like_dom_sf"/>
</dbReference>
<feature type="region of interest" description="Disordered" evidence="5">
    <location>
        <begin position="1"/>
        <end position="22"/>
    </location>
</feature>
<feature type="region of interest" description="Disordered" evidence="5">
    <location>
        <begin position="134"/>
        <end position="162"/>
    </location>
</feature>
<evidence type="ECO:0000256" key="2">
    <source>
        <dbReference type="ARBA" id="ARBA00022737"/>
    </source>
</evidence>
<organism evidence="7 8">
    <name type="scientific">Kuraishia capsulata CBS 1993</name>
    <dbReference type="NCBI Taxonomy" id="1382522"/>
    <lineage>
        <taxon>Eukaryota</taxon>
        <taxon>Fungi</taxon>
        <taxon>Dikarya</taxon>
        <taxon>Ascomycota</taxon>
        <taxon>Saccharomycotina</taxon>
        <taxon>Pichiomycetes</taxon>
        <taxon>Pichiales</taxon>
        <taxon>Pichiaceae</taxon>
        <taxon>Kuraishia</taxon>
    </lineage>
</organism>
<dbReference type="Pfam" id="PF16856">
    <property type="entry name" value="CDC4_D"/>
    <property type="match status" value="1"/>
</dbReference>
<dbReference type="Pfam" id="PF12937">
    <property type="entry name" value="F-box-like"/>
    <property type="match status" value="1"/>
</dbReference>
<feature type="repeat" description="WD" evidence="4">
    <location>
        <begin position="539"/>
        <end position="580"/>
    </location>
</feature>
<dbReference type="PANTHER" id="PTHR19872">
    <property type="entry name" value="UBIQUITIN LIGASE SPECIFICITY FACTOR/HREP PROTEIN"/>
    <property type="match status" value="1"/>
</dbReference>
<sequence length="734" mass="82147">MSDCHNNIGSRDETSSNTDHTQQTLQNSFSFSQNDANLSDATVIDITNIASGYRGLDPQVRKRNMEDTGKLLTAADTGLTQVVETENTTVGAYLQPHRPLKKRNTTMIPYSAITSTNTSVSDDSALVAVADDTQQLPLPSPSASPIPDDENQMDLEGEEGTKNVPQGYRHLISLPKCENDLIDMIAKLVELLPENADYKKRLIWRMLQQTDRPTLSLFNNAIKESLKCDFIAGLPFEITAKIIRRLDHTSLCRGSAVSSKWNSLFTETMDFWKPLAIRERLFADEESFDADCMILRQRFIATFGYEPNSNELSKMAYKRRLVILRRWMDPNYQPKRIAIEGHGQNVVTCLQFDGNKVITSADDKMINLYDVKTGEEKTQFKGHEGGVWAMKYIGNTLVSGSTDRSVRIWNIKTGRCTHVFHGHTSTVRCVEILMPVQIGVSDMGEPVMFPPVPYLATGSRDTTLQIWKLPLADEKDDTDPSVPPIDSDGNEDEFLVMTLNGHTGSIRSISGYGNIAITGSYDTTIRVWDLQRKCCKFILRGHTDRIYSVILDVKRNRCISGSIDSTVRVWNLTTGELISILHGHQSLVGLINLTENSLVSAGADSSLRIWDTETGTTRHLLKGHGGPITCFTNDDNLIVSGSDKMLKLWNVRTGEFIRDLANDENTGQIWQVKTDYRRCAVSLQKDDNTFVEVLDFGFPEPDVFENRFQAIDNGLNGVSATSTGIEDQIMSDEW</sequence>
<feature type="repeat" description="WD" evidence="4">
    <location>
        <begin position="499"/>
        <end position="531"/>
    </location>
</feature>
<evidence type="ECO:0000313" key="7">
    <source>
        <dbReference type="EMBL" id="CDK25598.1"/>
    </source>
</evidence>
<accession>W6MI83</accession>
<dbReference type="SMART" id="SM00320">
    <property type="entry name" value="WD40"/>
    <property type="match status" value="7"/>
</dbReference>
<dbReference type="RefSeq" id="XP_022457610.1">
    <property type="nucleotide sequence ID" value="XM_022603761.1"/>
</dbReference>
<dbReference type="PANTHER" id="PTHR19872:SF9">
    <property type="entry name" value="UBIQUITIN-BINDING SDF UBIQUITIN LIGASE COMPLEX SUBUNIT"/>
    <property type="match status" value="1"/>
</dbReference>
<dbReference type="PRINTS" id="PR00320">
    <property type="entry name" value="GPROTEINBRPT"/>
</dbReference>
<evidence type="ECO:0000256" key="1">
    <source>
        <dbReference type="ARBA" id="ARBA00022574"/>
    </source>
</evidence>
<dbReference type="SUPFAM" id="SSF50978">
    <property type="entry name" value="WD40 repeat-like"/>
    <property type="match status" value="1"/>
</dbReference>
<evidence type="ECO:0000256" key="4">
    <source>
        <dbReference type="PROSITE-ProRule" id="PRU00221"/>
    </source>
</evidence>
<evidence type="ECO:0000256" key="3">
    <source>
        <dbReference type="ARBA" id="ARBA00022786"/>
    </source>
</evidence>
<protein>
    <recommendedName>
        <fullName evidence="6">F-box domain-containing protein</fullName>
    </recommendedName>
</protein>
<dbReference type="InterPro" id="IPR015943">
    <property type="entry name" value="WD40/YVTN_repeat-like_dom_sf"/>
</dbReference>
<dbReference type="InterPro" id="IPR020472">
    <property type="entry name" value="WD40_PAC1"/>
</dbReference>
<dbReference type="PROSITE" id="PS50082">
    <property type="entry name" value="WD_REPEATS_2"/>
    <property type="match status" value="5"/>
</dbReference>
<dbReference type="OrthoDB" id="190105at2759"/>
<keyword evidence="1 4" id="KW-0853">WD repeat</keyword>
<dbReference type="CDD" id="cd00200">
    <property type="entry name" value="WD40"/>
    <property type="match status" value="1"/>
</dbReference>
<dbReference type="Proteomes" id="UP000019384">
    <property type="component" value="Unassembled WGS sequence"/>
</dbReference>
<evidence type="ECO:0000313" key="8">
    <source>
        <dbReference type="Proteomes" id="UP000019384"/>
    </source>
</evidence>
<dbReference type="InterPro" id="IPR019775">
    <property type="entry name" value="WD40_repeat_CS"/>
</dbReference>
<evidence type="ECO:0000256" key="5">
    <source>
        <dbReference type="SAM" id="MobiDB-lite"/>
    </source>
</evidence>
<feature type="repeat" description="WD" evidence="4">
    <location>
        <begin position="380"/>
        <end position="419"/>
    </location>
</feature>
<dbReference type="Pfam" id="PF00400">
    <property type="entry name" value="WD40"/>
    <property type="match status" value="7"/>
</dbReference>
<dbReference type="InterPro" id="IPR051075">
    <property type="entry name" value="SCF_subunit_WD-repeat"/>
</dbReference>
<keyword evidence="3" id="KW-0833">Ubl conjugation pathway</keyword>
<dbReference type="PROSITE" id="PS50181">
    <property type="entry name" value="FBOX"/>
    <property type="match status" value="1"/>
</dbReference>
<dbReference type="STRING" id="1382522.W6MI83"/>
<dbReference type="PROSITE" id="PS00678">
    <property type="entry name" value="WD_REPEATS_1"/>
    <property type="match status" value="4"/>
</dbReference>
<reference evidence="7" key="1">
    <citation type="submission" date="2013-12" db="EMBL/GenBank/DDBJ databases">
        <authorList>
            <person name="Genoscope - CEA"/>
        </authorList>
    </citation>
    <scope>NUCLEOTIDE SEQUENCE</scope>
    <source>
        <strain evidence="7">CBS 1993</strain>
    </source>
</reference>
<gene>
    <name evidence="7" type="ORF">KUCA_T00001568001</name>
</gene>
<keyword evidence="2" id="KW-0677">Repeat</keyword>
<dbReference type="AlphaFoldDB" id="W6MI83"/>
<dbReference type="PROSITE" id="PS50294">
    <property type="entry name" value="WD_REPEATS_REGION"/>
    <property type="match status" value="4"/>
</dbReference>
<keyword evidence="8" id="KW-1185">Reference proteome</keyword>
<feature type="domain" description="F-box" evidence="6">
    <location>
        <begin position="228"/>
        <end position="275"/>
    </location>
</feature>
<reference evidence="7" key="2">
    <citation type="submission" date="2014-02" db="EMBL/GenBank/DDBJ databases">
        <title>Complete DNA sequence of /Kuraishia capsulata/ illustrates novel genomic features among budding yeasts (/Saccharomycotina/).</title>
        <authorList>
            <person name="Morales L."/>
            <person name="Noel B."/>
            <person name="Porcel B."/>
            <person name="Marcet-Houben M."/>
            <person name="Hullo M-F."/>
            <person name="Sacerdot C."/>
            <person name="Tekaia F."/>
            <person name="Leh-Louis V."/>
            <person name="Despons L."/>
            <person name="Khanna V."/>
            <person name="Aury J-M."/>
            <person name="Barbe V."/>
            <person name="Couloux A."/>
            <person name="Labadie K."/>
            <person name="Pelletier E."/>
            <person name="Souciet J-L."/>
            <person name="Boekhout T."/>
            <person name="Gabaldon T."/>
            <person name="Wincker P."/>
            <person name="Dujon B."/>
        </authorList>
    </citation>
    <scope>NUCLEOTIDE SEQUENCE</scope>
    <source>
        <strain evidence="7">CBS 1993</strain>
    </source>
</reference>
<dbReference type="Gene3D" id="2.130.10.10">
    <property type="entry name" value="YVTN repeat-like/Quinoprotein amine dehydrogenase"/>
    <property type="match status" value="1"/>
</dbReference>
<dbReference type="HOGENOM" id="CLU_000288_103_3_1"/>
<dbReference type="SUPFAM" id="SSF81383">
    <property type="entry name" value="F-box domain"/>
    <property type="match status" value="1"/>
</dbReference>
<name>W6MI83_9ASCO</name>
<evidence type="ECO:0000259" key="6">
    <source>
        <dbReference type="PROSITE" id="PS50181"/>
    </source>
</evidence>
<dbReference type="InterPro" id="IPR001810">
    <property type="entry name" value="F-box_dom"/>
</dbReference>
<dbReference type="InterPro" id="IPR036322">
    <property type="entry name" value="WD40_repeat_dom_sf"/>
</dbReference>
<dbReference type="InterPro" id="IPR001680">
    <property type="entry name" value="WD40_rpt"/>
</dbReference>
<feature type="repeat" description="WD" evidence="4">
    <location>
        <begin position="621"/>
        <end position="659"/>
    </location>
</feature>
<dbReference type="EMBL" id="HG793126">
    <property type="protein sequence ID" value="CDK25598.1"/>
    <property type="molecule type" value="Genomic_DNA"/>
</dbReference>
<feature type="compositionally biased region" description="Acidic residues" evidence="5">
    <location>
        <begin position="147"/>
        <end position="158"/>
    </location>
</feature>